<dbReference type="HOGENOM" id="CLU_780491_0_0_9"/>
<evidence type="ECO:0000313" key="1">
    <source>
        <dbReference type="EMBL" id="CBL12880.1"/>
    </source>
</evidence>
<gene>
    <name evidence="1" type="ORF">RO1_23930</name>
</gene>
<organism evidence="1 2">
    <name type="scientific">Roseburia intestinalis XB6B4</name>
    <dbReference type="NCBI Taxonomy" id="718255"/>
    <lineage>
        <taxon>Bacteria</taxon>
        <taxon>Bacillati</taxon>
        <taxon>Bacillota</taxon>
        <taxon>Clostridia</taxon>
        <taxon>Lachnospirales</taxon>
        <taxon>Lachnospiraceae</taxon>
        <taxon>Roseburia</taxon>
    </lineage>
</organism>
<protein>
    <recommendedName>
        <fullName evidence="3">Peptidase U49</fullName>
    </recommendedName>
</protein>
<dbReference type="Proteomes" id="UP000008953">
    <property type="component" value="Chromosome"/>
</dbReference>
<dbReference type="PATRIC" id="fig|718255.3.peg.3551"/>
<name>D4KZU0_9FIRM</name>
<dbReference type="EMBL" id="FP929050">
    <property type="protein sequence ID" value="CBL12880.1"/>
    <property type="molecule type" value="Genomic_DNA"/>
</dbReference>
<accession>D4KZU0</accession>
<proteinExistence type="predicted"/>
<reference evidence="1 2" key="2">
    <citation type="submission" date="2010-03" db="EMBL/GenBank/DDBJ databases">
        <authorList>
            <person name="Pajon A."/>
        </authorList>
    </citation>
    <scope>NUCLEOTIDE SEQUENCE [LARGE SCALE GENOMIC DNA]</scope>
    <source>
        <strain evidence="1 2">XB6B4</strain>
    </source>
</reference>
<evidence type="ECO:0008006" key="3">
    <source>
        <dbReference type="Google" id="ProtNLM"/>
    </source>
</evidence>
<evidence type="ECO:0000313" key="2">
    <source>
        <dbReference type="Proteomes" id="UP000008953"/>
    </source>
</evidence>
<reference evidence="1 2" key="1">
    <citation type="submission" date="2010-03" db="EMBL/GenBank/DDBJ databases">
        <title>The genome sequence of Roseburia intestinalis XB6B4.</title>
        <authorList>
            <consortium name="metaHIT consortium -- http://www.metahit.eu/"/>
            <person name="Pajon A."/>
            <person name="Turner K."/>
            <person name="Parkhill J."/>
            <person name="Bernalier A."/>
        </authorList>
    </citation>
    <scope>NUCLEOTIDE SEQUENCE [LARGE SCALE GENOMIC DNA]</scope>
    <source>
        <strain evidence="1 2">XB6B4</strain>
    </source>
</reference>
<dbReference type="KEGG" id="rix:RO1_23930"/>
<sequence>MSEDIRAKYFLPPDDYEILRFGGESVKDEEKGIERMMRYYQEFGLTEEQLRENSQKYNLNQMFQIVKDYFEKEYGYHGKGIELSNRYQHSVNSYIFFDEGREQFVHIDELFESSVMSFFLVVLKWSKEFDDLEIYGNCFLYLLFIMNDVSILGDIPNEKSNEALLQIMQGDAQIMNLASSCYWTVVIFSLAHEVAHSYFASIGRKFSNRRKEEFEADAVAYDIVLKIIIDQSKLEEQKRIIEDYTYLAPVMYMQFFDLFYYTDRVLYNKRITTDTHPLPKDRISHLFAIANDDKYDFDTVDGNHLYSGFLDAYDEYRTQLILKKERGKLAKIIRTEERERRQRRDEQNGSQTIGL</sequence>
<dbReference type="RefSeq" id="WP_015521354.1">
    <property type="nucleotide sequence ID" value="NC_021012.1"/>
</dbReference>
<dbReference type="AlphaFoldDB" id="D4KZU0"/>